<dbReference type="Proteomes" id="UP000198211">
    <property type="component" value="Unassembled WGS sequence"/>
</dbReference>
<reference evidence="2" key="1">
    <citation type="submission" date="2017-03" db="EMBL/GenBank/DDBJ databases">
        <title>Phytopthora megakarya and P. palmivora, two closely related causual agents of cacao black pod achieved similar genome size and gene model numbers by different mechanisms.</title>
        <authorList>
            <person name="Ali S."/>
            <person name="Shao J."/>
            <person name="Larry D.J."/>
            <person name="Kronmiller B."/>
            <person name="Shen D."/>
            <person name="Strem M.D."/>
            <person name="Melnick R.L."/>
            <person name="Guiltinan M.J."/>
            <person name="Tyler B.M."/>
            <person name="Meinhardt L.W."/>
            <person name="Bailey B.A."/>
        </authorList>
    </citation>
    <scope>NUCLEOTIDE SEQUENCE [LARGE SCALE GENOMIC DNA]</scope>
    <source>
        <strain evidence="2">zdho120</strain>
    </source>
</reference>
<gene>
    <name evidence="1" type="ORF">PHMEG_00030523</name>
</gene>
<proteinExistence type="predicted"/>
<evidence type="ECO:0000313" key="1">
    <source>
        <dbReference type="EMBL" id="OWY98656.1"/>
    </source>
</evidence>
<protein>
    <submittedName>
        <fullName evidence="1">Uncharacterized protein</fullName>
    </submittedName>
</protein>
<organism evidence="1 2">
    <name type="scientific">Phytophthora megakarya</name>
    <dbReference type="NCBI Taxonomy" id="4795"/>
    <lineage>
        <taxon>Eukaryota</taxon>
        <taxon>Sar</taxon>
        <taxon>Stramenopiles</taxon>
        <taxon>Oomycota</taxon>
        <taxon>Peronosporomycetes</taxon>
        <taxon>Peronosporales</taxon>
        <taxon>Peronosporaceae</taxon>
        <taxon>Phytophthora</taxon>
    </lineage>
</organism>
<evidence type="ECO:0000313" key="2">
    <source>
        <dbReference type="Proteomes" id="UP000198211"/>
    </source>
</evidence>
<keyword evidence="2" id="KW-1185">Reference proteome</keyword>
<name>A0A225V1R5_9STRA</name>
<sequence length="45" mass="5227">MFEQLGYSVLRLCNKHSTVVALEVHEVHHVPVVQPVTRRHRPLDV</sequence>
<dbReference type="AlphaFoldDB" id="A0A225V1R5"/>
<accession>A0A225V1R5</accession>
<dbReference type="EMBL" id="NBNE01009194">
    <property type="protein sequence ID" value="OWY98656.1"/>
    <property type="molecule type" value="Genomic_DNA"/>
</dbReference>
<comment type="caution">
    <text evidence="1">The sequence shown here is derived from an EMBL/GenBank/DDBJ whole genome shotgun (WGS) entry which is preliminary data.</text>
</comment>